<evidence type="ECO:0000256" key="1">
    <source>
        <dbReference type="ARBA" id="ARBA00022741"/>
    </source>
</evidence>
<evidence type="ECO:0000259" key="3">
    <source>
        <dbReference type="Pfam" id="PF06071"/>
    </source>
</evidence>
<dbReference type="InterPro" id="IPR012676">
    <property type="entry name" value="TGS-like"/>
</dbReference>
<dbReference type="FunFam" id="3.10.20.30:FF:000001">
    <property type="entry name" value="Ribosome-binding ATPase YchF"/>
    <property type="match status" value="1"/>
</dbReference>
<dbReference type="STRING" id="452637.Oter_0820"/>
<name>B1ZVL1_OPITP</name>
<dbReference type="PANTHER" id="PTHR23305">
    <property type="entry name" value="OBG GTPASE FAMILY"/>
    <property type="match status" value="1"/>
</dbReference>
<keyword evidence="1" id="KW-0547">Nucleotide-binding</keyword>
<gene>
    <name evidence="4" type="ordered locus">Oter_0820</name>
</gene>
<dbReference type="GO" id="GO:0005524">
    <property type="term" value="F:ATP binding"/>
    <property type="evidence" value="ECO:0007669"/>
    <property type="project" value="UniProtKB-KW"/>
</dbReference>
<dbReference type="KEGG" id="ote:Oter_0820"/>
<dbReference type="InterPro" id="IPR013029">
    <property type="entry name" value="YchF_C"/>
</dbReference>
<proteinExistence type="predicted"/>
<dbReference type="AlphaFoldDB" id="B1ZVL1"/>
<dbReference type="RefSeq" id="WP_012373646.1">
    <property type="nucleotide sequence ID" value="NC_010571.1"/>
</dbReference>
<dbReference type="InterPro" id="IPR027417">
    <property type="entry name" value="P-loop_NTPase"/>
</dbReference>
<organism evidence="4 5">
    <name type="scientific">Opitutus terrae (strain DSM 11246 / JCM 15787 / PB90-1)</name>
    <dbReference type="NCBI Taxonomy" id="452637"/>
    <lineage>
        <taxon>Bacteria</taxon>
        <taxon>Pseudomonadati</taxon>
        <taxon>Verrucomicrobiota</taxon>
        <taxon>Opitutia</taxon>
        <taxon>Opitutales</taxon>
        <taxon>Opitutaceae</taxon>
        <taxon>Opitutus</taxon>
    </lineage>
</organism>
<dbReference type="Gene3D" id="3.10.20.30">
    <property type="match status" value="1"/>
</dbReference>
<dbReference type="PANTHER" id="PTHR23305:SF18">
    <property type="entry name" value="OBG-TYPE G DOMAIN-CONTAINING PROTEIN"/>
    <property type="match status" value="1"/>
</dbReference>
<protein>
    <recommendedName>
        <fullName evidence="3">YchF C-terminal domain-containing protein</fullName>
    </recommendedName>
</protein>
<keyword evidence="2" id="KW-0067">ATP-binding</keyword>
<dbReference type="HOGENOM" id="CLU_1179275_0_0_0"/>
<dbReference type="Proteomes" id="UP000007013">
    <property type="component" value="Chromosome"/>
</dbReference>
<dbReference type="Gene3D" id="3.40.50.300">
    <property type="entry name" value="P-loop containing nucleotide triphosphate hydrolases"/>
    <property type="match status" value="1"/>
</dbReference>
<dbReference type="EMBL" id="CP001032">
    <property type="protein sequence ID" value="ACB74108.1"/>
    <property type="molecule type" value="Genomic_DNA"/>
</dbReference>
<dbReference type="SUPFAM" id="SSF81271">
    <property type="entry name" value="TGS-like"/>
    <property type="match status" value="1"/>
</dbReference>
<dbReference type="GO" id="GO:0016887">
    <property type="term" value="F:ATP hydrolysis activity"/>
    <property type="evidence" value="ECO:0007669"/>
    <property type="project" value="TreeGrafter"/>
</dbReference>
<evidence type="ECO:0000313" key="4">
    <source>
        <dbReference type="EMBL" id="ACB74108.1"/>
    </source>
</evidence>
<feature type="domain" description="YchF C-terminal" evidence="3">
    <location>
        <begin position="150"/>
        <end position="232"/>
    </location>
</feature>
<dbReference type="Pfam" id="PF06071">
    <property type="entry name" value="YchF-GTPase_C"/>
    <property type="match status" value="1"/>
</dbReference>
<accession>B1ZVL1</accession>
<sequence length="235" mass="25446">MKICLYGVPGTVVGKHPLKDPRLDTAHKLVAADKKTYAAVDVTGDDGLAECDAIVATDSSALELVLQDLEFVETRLGRDATDAEKLVLERMKTDLEAGRCLSACAYTAADWEAVNASGLITRKPVVIATAEEVNQPDPLLVRAVAATGWISFLTVGGKENRAWLIRQGATAWEAGGAIHTDIHKGFIRAEIIGWADFVTAGGETQAKRAGKLRLETKQYVMQDYDLVNFRFNKTG</sequence>
<evidence type="ECO:0000313" key="5">
    <source>
        <dbReference type="Proteomes" id="UP000007013"/>
    </source>
</evidence>
<keyword evidence="5" id="KW-1185">Reference proteome</keyword>
<dbReference type="GO" id="GO:0005737">
    <property type="term" value="C:cytoplasm"/>
    <property type="evidence" value="ECO:0007669"/>
    <property type="project" value="TreeGrafter"/>
</dbReference>
<dbReference type="eggNOG" id="COG0012">
    <property type="taxonomic scope" value="Bacteria"/>
</dbReference>
<dbReference type="OrthoDB" id="9807318at2"/>
<dbReference type="InterPro" id="IPR012675">
    <property type="entry name" value="Beta-grasp_dom_sf"/>
</dbReference>
<reference evidence="4 5" key="1">
    <citation type="journal article" date="2011" name="J. Bacteriol.">
        <title>Genome sequence of the verrucomicrobium Opitutus terrae PB90-1, an abundant inhabitant of rice paddy soil ecosystems.</title>
        <authorList>
            <person name="van Passel M.W."/>
            <person name="Kant R."/>
            <person name="Palva A."/>
            <person name="Copeland A."/>
            <person name="Lucas S."/>
            <person name="Lapidus A."/>
            <person name="Glavina del Rio T."/>
            <person name="Pitluck S."/>
            <person name="Goltsman E."/>
            <person name="Clum A."/>
            <person name="Sun H."/>
            <person name="Schmutz J."/>
            <person name="Larimer F.W."/>
            <person name="Land M.L."/>
            <person name="Hauser L."/>
            <person name="Kyrpides N."/>
            <person name="Mikhailova N."/>
            <person name="Richardson P.P."/>
            <person name="Janssen P.H."/>
            <person name="de Vos W.M."/>
            <person name="Smidt H."/>
        </authorList>
    </citation>
    <scope>NUCLEOTIDE SEQUENCE [LARGE SCALE GENOMIC DNA]</scope>
    <source>
        <strain evidence="5">DSM 11246 / JCM 15787 / PB90-1</strain>
    </source>
</reference>
<evidence type="ECO:0000256" key="2">
    <source>
        <dbReference type="ARBA" id="ARBA00022840"/>
    </source>
</evidence>